<dbReference type="InterPro" id="IPR003439">
    <property type="entry name" value="ABC_transporter-like_ATP-bd"/>
</dbReference>
<comment type="caution">
    <text evidence="7">The sequence shown here is derived from an EMBL/GenBank/DDBJ whole genome shotgun (WGS) entry which is preliminary data.</text>
</comment>
<keyword evidence="8" id="KW-1185">Reference proteome</keyword>
<name>A0ABW3Y807_9ACTN</name>
<evidence type="ECO:0000256" key="3">
    <source>
        <dbReference type="ARBA" id="ARBA00022741"/>
    </source>
</evidence>
<keyword evidence="3" id="KW-0547">Nucleotide-binding</keyword>
<feature type="domain" description="ABC transporter" evidence="6">
    <location>
        <begin position="4"/>
        <end position="236"/>
    </location>
</feature>
<dbReference type="PANTHER" id="PTHR43820:SF4">
    <property type="entry name" value="HIGH-AFFINITY BRANCHED-CHAIN AMINO ACID TRANSPORT ATP-BINDING PROTEIN LIVF"/>
    <property type="match status" value="1"/>
</dbReference>
<evidence type="ECO:0000256" key="5">
    <source>
        <dbReference type="ARBA" id="ARBA00022970"/>
    </source>
</evidence>
<keyword evidence="2" id="KW-0813">Transport</keyword>
<dbReference type="Proteomes" id="UP001597260">
    <property type="component" value="Unassembled WGS sequence"/>
</dbReference>
<dbReference type="RefSeq" id="WP_377567738.1">
    <property type="nucleotide sequence ID" value="NZ_JBHTMP010000006.1"/>
</dbReference>
<evidence type="ECO:0000256" key="1">
    <source>
        <dbReference type="ARBA" id="ARBA00005417"/>
    </source>
</evidence>
<dbReference type="InterPro" id="IPR003593">
    <property type="entry name" value="AAA+_ATPase"/>
</dbReference>
<reference evidence="8" key="1">
    <citation type="journal article" date="2019" name="Int. J. Syst. Evol. Microbiol.">
        <title>The Global Catalogue of Microorganisms (GCM) 10K type strain sequencing project: providing services to taxonomists for standard genome sequencing and annotation.</title>
        <authorList>
            <consortium name="The Broad Institute Genomics Platform"/>
            <consortium name="The Broad Institute Genome Sequencing Center for Infectious Disease"/>
            <person name="Wu L."/>
            <person name="Ma J."/>
        </authorList>
    </citation>
    <scope>NUCLEOTIDE SEQUENCE [LARGE SCALE GENOMIC DNA]</scope>
    <source>
        <strain evidence="8">JCM 31037</strain>
    </source>
</reference>
<keyword evidence="5" id="KW-0029">Amino-acid transport</keyword>
<evidence type="ECO:0000313" key="8">
    <source>
        <dbReference type="Proteomes" id="UP001597260"/>
    </source>
</evidence>
<evidence type="ECO:0000256" key="2">
    <source>
        <dbReference type="ARBA" id="ARBA00022448"/>
    </source>
</evidence>
<dbReference type="Gene3D" id="3.40.50.300">
    <property type="entry name" value="P-loop containing nucleotide triphosphate hydrolases"/>
    <property type="match status" value="1"/>
</dbReference>
<evidence type="ECO:0000256" key="4">
    <source>
        <dbReference type="ARBA" id="ARBA00022840"/>
    </source>
</evidence>
<accession>A0ABW3Y807</accession>
<dbReference type="CDD" id="cd03224">
    <property type="entry name" value="ABC_TM1139_LivF_branched"/>
    <property type="match status" value="1"/>
</dbReference>
<evidence type="ECO:0000313" key="7">
    <source>
        <dbReference type="EMBL" id="MFD1320592.1"/>
    </source>
</evidence>
<comment type="similarity">
    <text evidence="1">Belongs to the ABC transporter superfamily.</text>
</comment>
<dbReference type="InterPro" id="IPR017871">
    <property type="entry name" value="ABC_transporter-like_CS"/>
</dbReference>
<dbReference type="EMBL" id="JBHTMP010000006">
    <property type="protein sequence ID" value="MFD1320592.1"/>
    <property type="molecule type" value="Genomic_DNA"/>
</dbReference>
<gene>
    <name evidence="7" type="ORF">ACFQ4H_05745</name>
</gene>
<keyword evidence="4 7" id="KW-0067">ATP-binding</keyword>
<organism evidence="7 8">
    <name type="scientific">Micromonospora sonneratiae</name>
    <dbReference type="NCBI Taxonomy" id="1184706"/>
    <lineage>
        <taxon>Bacteria</taxon>
        <taxon>Bacillati</taxon>
        <taxon>Actinomycetota</taxon>
        <taxon>Actinomycetes</taxon>
        <taxon>Micromonosporales</taxon>
        <taxon>Micromonosporaceae</taxon>
        <taxon>Micromonospora</taxon>
    </lineage>
</organism>
<dbReference type="SUPFAM" id="SSF52540">
    <property type="entry name" value="P-loop containing nucleoside triphosphate hydrolases"/>
    <property type="match status" value="1"/>
</dbReference>
<dbReference type="PROSITE" id="PS50893">
    <property type="entry name" value="ABC_TRANSPORTER_2"/>
    <property type="match status" value="1"/>
</dbReference>
<dbReference type="InterPro" id="IPR052156">
    <property type="entry name" value="BCAA_Transport_ATP-bd_LivF"/>
</dbReference>
<sequence length="236" mass="25277">MTLLEVKDLRAGYGRSEVLHGISFTVGAGEIAVMLGANGAGKTTTLRALSGLIDRRGDVAINGEKLPAGDAARAVSERLAHVPEGRGTFPGFTVHENLMLGAYTRRDRAAVAQDVAYWQEFFPILGQRAKQRAGTLSGGEQQMLAIARAMMLRPQLLILDEPSQGLAPVIVRDLFSRLSEINKSMGIAMLIVEQNAHLSLSIAARGYVLEAGKISVSQPAAELQANDEIRRAYLGG</sequence>
<evidence type="ECO:0000259" key="6">
    <source>
        <dbReference type="PROSITE" id="PS50893"/>
    </source>
</evidence>
<dbReference type="PANTHER" id="PTHR43820">
    <property type="entry name" value="HIGH-AFFINITY BRANCHED-CHAIN AMINO ACID TRANSPORT ATP-BINDING PROTEIN LIVF"/>
    <property type="match status" value="1"/>
</dbReference>
<dbReference type="GO" id="GO:0005524">
    <property type="term" value="F:ATP binding"/>
    <property type="evidence" value="ECO:0007669"/>
    <property type="project" value="UniProtKB-KW"/>
</dbReference>
<dbReference type="SMART" id="SM00382">
    <property type="entry name" value="AAA"/>
    <property type="match status" value="1"/>
</dbReference>
<dbReference type="PROSITE" id="PS00211">
    <property type="entry name" value="ABC_TRANSPORTER_1"/>
    <property type="match status" value="1"/>
</dbReference>
<dbReference type="InterPro" id="IPR027417">
    <property type="entry name" value="P-loop_NTPase"/>
</dbReference>
<proteinExistence type="inferred from homology"/>
<protein>
    <submittedName>
        <fullName evidence="7">ABC transporter ATP-binding protein</fullName>
    </submittedName>
</protein>
<dbReference type="Pfam" id="PF00005">
    <property type="entry name" value="ABC_tran"/>
    <property type="match status" value="1"/>
</dbReference>